<dbReference type="Gene3D" id="3.40.50.11350">
    <property type="match status" value="1"/>
</dbReference>
<evidence type="ECO:0000259" key="4">
    <source>
        <dbReference type="PROSITE" id="PS51659"/>
    </source>
</evidence>
<accession>A0A0R3WAD2</accession>
<dbReference type="GO" id="GO:0046921">
    <property type="term" value="F:alpha-(1-&gt;6)-fucosyltransferase activity"/>
    <property type="evidence" value="ECO:0007669"/>
    <property type="project" value="TreeGrafter"/>
</dbReference>
<dbReference type="Pfam" id="PF19745">
    <property type="entry name" value="FUT8_N_cat"/>
    <property type="match status" value="1"/>
</dbReference>
<dbReference type="WBParaSite" id="TASK_0000749801-mRNA-1">
    <property type="protein sequence ID" value="TASK_0000749801-mRNA-1"/>
    <property type="gene ID" value="TASK_0000749801"/>
</dbReference>
<dbReference type="InterPro" id="IPR027350">
    <property type="entry name" value="GT23_dom"/>
</dbReference>
<dbReference type="PANTHER" id="PTHR13132:SF29">
    <property type="entry name" value="ALPHA-(1,6)-FUCOSYLTRANSFERASE"/>
    <property type="match status" value="1"/>
</dbReference>
<proteinExistence type="inferred from homology"/>
<evidence type="ECO:0000256" key="2">
    <source>
        <dbReference type="ARBA" id="ARBA00022679"/>
    </source>
</evidence>
<evidence type="ECO:0000256" key="3">
    <source>
        <dbReference type="PROSITE-ProRule" id="PRU00992"/>
    </source>
</evidence>
<dbReference type="PANTHER" id="PTHR13132">
    <property type="entry name" value="ALPHA- 1,6 -FUCOSYLTRANSFERASE"/>
    <property type="match status" value="1"/>
</dbReference>
<evidence type="ECO:0000313" key="5">
    <source>
        <dbReference type="WBParaSite" id="TASK_0000749801-mRNA-1"/>
    </source>
</evidence>
<dbReference type="GO" id="GO:0006487">
    <property type="term" value="P:protein N-linked glycosylation"/>
    <property type="evidence" value="ECO:0007669"/>
    <property type="project" value="TreeGrafter"/>
</dbReference>
<name>A0A0R3WAD2_TAEAS</name>
<organism evidence="5">
    <name type="scientific">Taenia asiatica</name>
    <name type="common">Asian tapeworm</name>
    <dbReference type="NCBI Taxonomy" id="60517"/>
    <lineage>
        <taxon>Eukaryota</taxon>
        <taxon>Metazoa</taxon>
        <taxon>Spiralia</taxon>
        <taxon>Lophotrochozoa</taxon>
        <taxon>Platyhelminthes</taxon>
        <taxon>Cestoda</taxon>
        <taxon>Eucestoda</taxon>
        <taxon>Cyclophyllidea</taxon>
        <taxon>Taeniidae</taxon>
        <taxon>Taenia</taxon>
    </lineage>
</organism>
<reference evidence="5" key="1">
    <citation type="submission" date="2017-02" db="UniProtKB">
        <authorList>
            <consortium name="WormBaseParasite"/>
        </authorList>
    </citation>
    <scope>IDENTIFICATION</scope>
</reference>
<feature type="domain" description="GT23" evidence="4">
    <location>
        <begin position="102"/>
        <end position="423"/>
    </location>
</feature>
<keyword evidence="1 3" id="KW-0328">Glycosyltransferase</keyword>
<dbReference type="STRING" id="60517.A0A0R3WAD2"/>
<feature type="region of interest" description="Important for donor substrate binding" evidence="3">
    <location>
        <begin position="266"/>
        <end position="267"/>
    </location>
</feature>
<keyword evidence="2 3" id="KW-0808">Transferase</keyword>
<dbReference type="AlphaFoldDB" id="A0A0R3WAD2"/>
<evidence type="ECO:0000256" key="1">
    <source>
        <dbReference type="ARBA" id="ARBA00022676"/>
    </source>
</evidence>
<dbReference type="InterPro" id="IPR045573">
    <property type="entry name" value="Fut8_N_cat"/>
</dbReference>
<protein>
    <submittedName>
        <fullName evidence="5">GT23 domain-containing protein</fullName>
    </submittedName>
</protein>
<dbReference type="CDD" id="cd11300">
    <property type="entry name" value="Fut8_like"/>
    <property type="match status" value="1"/>
</dbReference>
<comment type="similarity">
    <text evidence="3">Belongs to the glycosyltransferase 23 family.</text>
</comment>
<dbReference type="PROSITE" id="PS51659">
    <property type="entry name" value="GT23"/>
    <property type="match status" value="1"/>
</dbReference>
<sequence>LPGLSHQLLQRRVIRLTRESRYLVQSRLRQWREKMPPVDEFAKQVDEFLSVFSGLTDLLEVNVEGLARVGGAAKAQRIALQRLSNAFNAELQKLQNPTDCEKVKHLVVDINKACGFGCQLHHAAHCFRLAIASGRVLHLINGTYSYSRSGFSSVFQSPTSCPLPETVTKVHTITWGEPGYEDAAYVYCPIVEQLHEIPKYAHPAVPTSIADTLAHLHGAPPVWVSGHLLAYLMRLRTGEISESVERLIQSIRGTSGSTPIVGVHIRRTDKIKTEAAFHKLEEYMYYVDQYFDKLDAERLMRARTEEWYGDDTSSLPSRITRRVFIATDDAEVLAEARRLYSSVLSSNGEPRYQFIGDVHRAQSASLSTRYTHDSLLSVVADVFALANTDYIVCTFSSQVRHVFFSLCATLYQCLDVTSLWKTTLFAHIRSYTLQICRLAYELMQTHPAQLGDASMRAQSLDDTYYYGGQQPWNQAIIVDDKETGMVAGDTLSYLGNHWNGYARINLPRNKEEAIRPAYKFENRLLKVDFPGFNASFP</sequence>